<dbReference type="Proteomes" id="UP001188597">
    <property type="component" value="Unassembled WGS sequence"/>
</dbReference>
<keyword evidence="2" id="KW-1185">Reference proteome</keyword>
<organism evidence="1 2">
    <name type="scientific">Escallonia herrerae</name>
    <dbReference type="NCBI Taxonomy" id="1293975"/>
    <lineage>
        <taxon>Eukaryota</taxon>
        <taxon>Viridiplantae</taxon>
        <taxon>Streptophyta</taxon>
        <taxon>Embryophyta</taxon>
        <taxon>Tracheophyta</taxon>
        <taxon>Spermatophyta</taxon>
        <taxon>Magnoliopsida</taxon>
        <taxon>eudicotyledons</taxon>
        <taxon>Gunneridae</taxon>
        <taxon>Pentapetalae</taxon>
        <taxon>asterids</taxon>
        <taxon>campanulids</taxon>
        <taxon>Escalloniales</taxon>
        <taxon>Escalloniaceae</taxon>
        <taxon>Escallonia</taxon>
    </lineage>
</organism>
<dbReference type="PANTHER" id="PTHR35118:SF2">
    <property type="entry name" value="PROTEIN KINASE DOMAIN-CONTAINING PROTEIN"/>
    <property type="match status" value="1"/>
</dbReference>
<dbReference type="EMBL" id="JAVXUP010000155">
    <property type="protein sequence ID" value="KAK3036179.1"/>
    <property type="molecule type" value="Genomic_DNA"/>
</dbReference>
<proteinExistence type="predicted"/>
<comment type="caution">
    <text evidence="1">The sequence shown here is derived from an EMBL/GenBank/DDBJ whole genome shotgun (WGS) entry which is preliminary data.</text>
</comment>
<name>A0AA89BAH8_9ASTE</name>
<dbReference type="AlphaFoldDB" id="A0AA89BAH8"/>
<evidence type="ECO:0000313" key="1">
    <source>
        <dbReference type="EMBL" id="KAK3036179.1"/>
    </source>
</evidence>
<protein>
    <submittedName>
        <fullName evidence="1">Uncharacterized protein</fullName>
    </submittedName>
</protein>
<reference evidence="1" key="1">
    <citation type="submission" date="2022-12" db="EMBL/GenBank/DDBJ databases">
        <title>Draft genome assemblies for two species of Escallonia (Escalloniales).</title>
        <authorList>
            <person name="Chanderbali A."/>
            <person name="Dervinis C."/>
            <person name="Anghel I."/>
            <person name="Soltis D."/>
            <person name="Soltis P."/>
            <person name="Zapata F."/>
        </authorList>
    </citation>
    <scope>NUCLEOTIDE SEQUENCE</scope>
    <source>
        <strain evidence="1">UCBG64.0493</strain>
        <tissue evidence="1">Leaf</tissue>
    </source>
</reference>
<dbReference type="PANTHER" id="PTHR35118">
    <property type="entry name" value="KINASE FAMILY PROTEIN"/>
    <property type="match status" value="1"/>
</dbReference>
<gene>
    <name evidence="1" type="ORF">RJ639_030249</name>
</gene>
<accession>A0AA89BAH8</accession>
<evidence type="ECO:0000313" key="2">
    <source>
        <dbReference type="Proteomes" id="UP001188597"/>
    </source>
</evidence>
<sequence length="139" mass="15749">MRGDELGFPSSSLCEAFFYCIHILLSRSLSKLRTGISGSVFLLVLDSKFGGVVKIGGDLGRLELSSSNPYQSMVEWIRYHAEVSTSPVDRIWNKLGNANWRDFDTLQVLLTTFYSIIQWDGPPRKLIESRAAYHGFRLE</sequence>